<dbReference type="Pfam" id="PF25390">
    <property type="entry name" value="WD40_RLD"/>
    <property type="match status" value="1"/>
</dbReference>
<feature type="domain" description="RCC1-like" evidence="5">
    <location>
        <begin position="252"/>
        <end position="675"/>
    </location>
</feature>
<dbReference type="PRINTS" id="PR00633">
    <property type="entry name" value="RCCNDNSATION"/>
</dbReference>
<dbReference type="GO" id="GO:0005085">
    <property type="term" value="F:guanyl-nucleotide exchange factor activity"/>
    <property type="evidence" value="ECO:0007669"/>
    <property type="project" value="TreeGrafter"/>
</dbReference>
<dbReference type="EMBL" id="MZNU01000204">
    <property type="protein sequence ID" value="OWP02895.1"/>
    <property type="molecule type" value="Genomic_DNA"/>
</dbReference>
<evidence type="ECO:0000256" key="3">
    <source>
        <dbReference type="PROSITE-ProRule" id="PRU00235"/>
    </source>
</evidence>
<dbReference type="Gene3D" id="2.130.10.30">
    <property type="entry name" value="Regulator of chromosome condensation 1/beta-lactamase-inhibitor protein II"/>
    <property type="match status" value="1"/>
</dbReference>
<dbReference type="PANTHER" id="PTHR45982">
    <property type="entry name" value="REGULATOR OF CHROMOSOME CONDENSATION"/>
    <property type="match status" value="1"/>
</dbReference>
<name>A0A218Z6N8_9HELO</name>
<feature type="compositionally biased region" description="Low complexity" evidence="4">
    <location>
        <begin position="28"/>
        <end position="45"/>
    </location>
</feature>
<evidence type="ECO:0000313" key="7">
    <source>
        <dbReference type="Proteomes" id="UP000242519"/>
    </source>
</evidence>
<dbReference type="PANTHER" id="PTHR45982:SF1">
    <property type="entry name" value="REGULATOR OF CHROMOSOME CONDENSATION"/>
    <property type="match status" value="1"/>
</dbReference>
<feature type="region of interest" description="Disordered" evidence="4">
    <location>
        <begin position="324"/>
        <end position="371"/>
    </location>
</feature>
<dbReference type="InterPro" id="IPR051553">
    <property type="entry name" value="Ran_GTPase-activating"/>
</dbReference>
<sequence length="689" mass="71967">MPPKKAAAATASKKAAAASDNKTPSSRKTSLSATATVVTKTTITKTTKRKASDLEDEDEEAPASAPAASKKIKPTPAEPETKNKPVAKNGASTVSSGKPKATAKKAAAPEKATAKRASDSESDEEEPAPKKTKAAVKVAPKKAALKKAPAKAAPKKNTKAAPIKAVTPVEDEDEEESVEGDEDDEEEEVAEPAIIVKAVPKKAAAKAAPKAAPKKVPAPKKIPAPKKVAAPKPPKAKKALPVLNTPPTQVLDVFVFGEGSAGELGLGSRKGADGKKVIDVTRPRLNPFLSAEDVGVVQLSVGGMHTLALTKDNKILTWGVNDQGALGRPTPQEGKMVELPAGGSDDSDSDSDDDDDSGLNPNEATPKAVDPSHFAEGTIFVSVHAGDSISFALTTTGLVYGWGTFRGNDGILGFRDGIKTAFTPLLIPDLKDITKIAVGTNHVLALDKKGKVFTWGAGEQSQLARRVVSRTAAGALIPREFGLKRKKIVHIGCGDYHSFVVDAKGDVYSWGLNSFGQTGVPKEEEENDSNAISVPTLVTSLAEYDIKQIVGGAHHSLACTTDGKVLVWGRVDNCESGIELDDLPKENVFFDDSDRPRYLIKPAVIPDINGAYVATGPDTGIAIATDGKAFSWGFSSNYQTGQGTGEDITEATEIDNSAVRGKKLVWAGVGGQFGIVAGVHEDTPKINGA</sequence>
<feature type="repeat" description="RCC1" evidence="3">
    <location>
        <begin position="251"/>
        <end position="312"/>
    </location>
</feature>
<feature type="compositionally biased region" description="Acidic residues" evidence="4">
    <location>
        <begin position="169"/>
        <end position="190"/>
    </location>
</feature>
<protein>
    <submittedName>
        <fullName evidence="6">GDP/GTP exchange factor</fullName>
    </submittedName>
</protein>
<evidence type="ECO:0000313" key="6">
    <source>
        <dbReference type="EMBL" id="OWP02895.1"/>
    </source>
</evidence>
<keyword evidence="7" id="KW-1185">Reference proteome</keyword>
<evidence type="ECO:0000256" key="1">
    <source>
        <dbReference type="ARBA" id="ARBA00022658"/>
    </source>
</evidence>
<dbReference type="PROSITE" id="PS50012">
    <property type="entry name" value="RCC1_3"/>
    <property type="match status" value="5"/>
</dbReference>
<keyword evidence="1" id="KW-0344">Guanine-nucleotide releasing factor</keyword>
<dbReference type="GO" id="GO:0005737">
    <property type="term" value="C:cytoplasm"/>
    <property type="evidence" value="ECO:0007669"/>
    <property type="project" value="TreeGrafter"/>
</dbReference>
<feature type="repeat" description="RCC1" evidence="3">
    <location>
        <begin position="313"/>
        <end position="396"/>
    </location>
</feature>
<feature type="region of interest" description="Disordered" evidence="4">
    <location>
        <begin position="1"/>
        <end position="241"/>
    </location>
</feature>
<feature type="repeat" description="RCC1" evidence="3">
    <location>
        <begin position="450"/>
        <end position="504"/>
    </location>
</feature>
<dbReference type="InterPro" id="IPR009091">
    <property type="entry name" value="RCC1/BLIP-II"/>
</dbReference>
<dbReference type="InterPro" id="IPR000408">
    <property type="entry name" value="Reg_chr_condens"/>
</dbReference>
<reference evidence="6 7" key="1">
    <citation type="submission" date="2017-04" db="EMBL/GenBank/DDBJ databases">
        <title>Draft genome sequence of Marssonina coronaria NL1: causal agent of apple blotch.</title>
        <authorList>
            <person name="Cheng Q."/>
        </authorList>
    </citation>
    <scope>NUCLEOTIDE SEQUENCE [LARGE SCALE GENOMIC DNA]</scope>
    <source>
        <strain evidence="6 7">NL1</strain>
    </source>
</reference>
<dbReference type="SUPFAM" id="SSF50985">
    <property type="entry name" value="RCC1/BLIP-II"/>
    <property type="match status" value="1"/>
</dbReference>
<keyword evidence="2" id="KW-0677">Repeat</keyword>
<feature type="compositionally biased region" description="Low complexity" evidence="4">
    <location>
        <begin position="98"/>
        <end position="111"/>
    </location>
</feature>
<dbReference type="STRING" id="503106.A0A218Z6N8"/>
<organism evidence="6 7">
    <name type="scientific">Diplocarpon coronariae</name>
    <dbReference type="NCBI Taxonomy" id="2795749"/>
    <lineage>
        <taxon>Eukaryota</taxon>
        <taxon>Fungi</taxon>
        <taxon>Dikarya</taxon>
        <taxon>Ascomycota</taxon>
        <taxon>Pezizomycotina</taxon>
        <taxon>Leotiomycetes</taxon>
        <taxon>Helotiales</taxon>
        <taxon>Drepanopezizaceae</taxon>
        <taxon>Diplocarpon</taxon>
    </lineage>
</organism>
<evidence type="ECO:0000259" key="5">
    <source>
        <dbReference type="Pfam" id="PF25390"/>
    </source>
</evidence>
<feature type="compositionally biased region" description="Low complexity" evidence="4">
    <location>
        <begin position="1"/>
        <end position="19"/>
    </location>
</feature>
<accession>A0A218Z6N8</accession>
<dbReference type="PROSITE" id="PS00626">
    <property type="entry name" value="RCC1_2"/>
    <property type="match status" value="1"/>
</dbReference>
<dbReference type="InParanoid" id="A0A218Z6N8"/>
<dbReference type="FunCoup" id="A0A218Z6N8">
    <property type="interactions" value="929"/>
</dbReference>
<proteinExistence type="predicted"/>
<evidence type="ECO:0000256" key="4">
    <source>
        <dbReference type="SAM" id="MobiDB-lite"/>
    </source>
</evidence>
<comment type="caution">
    <text evidence="6">The sequence shown here is derived from an EMBL/GenBank/DDBJ whole genome shotgun (WGS) entry which is preliminary data.</text>
</comment>
<feature type="repeat" description="RCC1" evidence="3">
    <location>
        <begin position="505"/>
        <end position="562"/>
    </location>
</feature>
<feature type="compositionally biased region" description="Basic residues" evidence="4">
    <location>
        <begin position="130"/>
        <end position="158"/>
    </location>
</feature>
<dbReference type="AlphaFoldDB" id="A0A218Z6N8"/>
<dbReference type="PROSITE" id="PS00625">
    <property type="entry name" value="RCC1_1"/>
    <property type="match status" value="1"/>
</dbReference>
<dbReference type="InterPro" id="IPR058923">
    <property type="entry name" value="RCC1-like_dom"/>
</dbReference>
<feature type="compositionally biased region" description="Low complexity" evidence="4">
    <location>
        <begin position="205"/>
        <end position="230"/>
    </location>
</feature>
<evidence type="ECO:0000256" key="2">
    <source>
        <dbReference type="ARBA" id="ARBA00022737"/>
    </source>
</evidence>
<feature type="compositionally biased region" description="Acidic residues" evidence="4">
    <location>
        <begin position="345"/>
        <end position="357"/>
    </location>
</feature>
<dbReference type="Proteomes" id="UP000242519">
    <property type="component" value="Unassembled WGS sequence"/>
</dbReference>
<feature type="repeat" description="RCC1" evidence="3">
    <location>
        <begin position="397"/>
        <end position="449"/>
    </location>
</feature>
<dbReference type="OrthoDB" id="61110at2759"/>
<gene>
    <name evidence="6" type="ORF">B2J93_3475</name>
</gene>